<sequence length="111" mass="12222">MNFPLLRSTLCHLSFLSSFSTFLSPLMWRTRSSSTSTFTSSFFSPGTSALNTCLRSLLPVHSGIDNSRGKSLNGSQTSREKGSKTLLRRPPKKLGMSDIWVVKLVSFISSS</sequence>
<organism evidence="3 4">
    <name type="scientific">Cannabis sativa</name>
    <name type="common">Hemp</name>
    <name type="synonym">Marijuana</name>
    <dbReference type="NCBI Taxonomy" id="3483"/>
    <lineage>
        <taxon>Eukaryota</taxon>
        <taxon>Viridiplantae</taxon>
        <taxon>Streptophyta</taxon>
        <taxon>Embryophyta</taxon>
        <taxon>Tracheophyta</taxon>
        <taxon>Spermatophyta</taxon>
        <taxon>Magnoliopsida</taxon>
        <taxon>eudicotyledons</taxon>
        <taxon>Gunneridae</taxon>
        <taxon>Pentapetalae</taxon>
        <taxon>rosids</taxon>
        <taxon>fabids</taxon>
        <taxon>Rosales</taxon>
        <taxon>Cannabaceae</taxon>
        <taxon>Cannabis</taxon>
    </lineage>
</organism>
<dbReference type="AlphaFoldDB" id="A0A7J6FU46"/>
<reference evidence="3 4" key="1">
    <citation type="journal article" date="2020" name="bioRxiv">
        <title>Sequence and annotation of 42 cannabis genomes reveals extensive copy number variation in cannabinoid synthesis and pathogen resistance genes.</title>
        <authorList>
            <person name="Mckernan K.J."/>
            <person name="Helbert Y."/>
            <person name="Kane L.T."/>
            <person name="Ebling H."/>
            <person name="Zhang L."/>
            <person name="Liu B."/>
            <person name="Eaton Z."/>
            <person name="Mclaughlin S."/>
            <person name="Kingan S."/>
            <person name="Baybayan P."/>
            <person name="Concepcion G."/>
            <person name="Jordan M."/>
            <person name="Riva A."/>
            <person name="Barbazuk W."/>
            <person name="Harkins T."/>
        </authorList>
    </citation>
    <scope>NUCLEOTIDE SEQUENCE [LARGE SCALE GENOMIC DNA]</scope>
    <source>
        <strain evidence="4">cv. Jamaican Lion 4</strain>
        <tissue evidence="3">Leaf</tissue>
    </source>
</reference>
<dbReference type="Proteomes" id="UP000525078">
    <property type="component" value="Unassembled WGS sequence"/>
</dbReference>
<evidence type="ECO:0000256" key="2">
    <source>
        <dbReference type="SAM" id="SignalP"/>
    </source>
</evidence>
<keyword evidence="2" id="KW-0732">Signal</keyword>
<evidence type="ECO:0008006" key="5">
    <source>
        <dbReference type="Google" id="ProtNLM"/>
    </source>
</evidence>
<protein>
    <recommendedName>
        <fullName evidence="5">Secreted protein</fullName>
    </recommendedName>
</protein>
<name>A0A7J6FU46_CANSA</name>
<comment type="caution">
    <text evidence="3">The sequence shown here is derived from an EMBL/GenBank/DDBJ whole genome shotgun (WGS) entry which is preliminary data.</text>
</comment>
<dbReference type="EMBL" id="JAATIP010000096">
    <property type="protein sequence ID" value="KAF4374294.1"/>
    <property type="molecule type" value="Genomic_DNA"/>
</dbReference>
<evidence type="ECO:0000313" key="4">
    <source>
        <dbReference type="Proteomes" id="UP000525078"/>
    </source>
</evidence>
<feature type="region of interest" description="Disordered" evidence="1">
    <location>
        <begin position="62"/>
        <end position="90"/>
    </location>
</feature>
<evidence type="ECO:0000313" key="3">
    <source>
        <dbReference type="EMBL" id="KAF4374294.1"/>
    </source>
</evidence>
<gene>
    <name evidence="3" type="ORF">F8388_002192</name>
</gene>
<proteinExistence type="predicted"/>
<feature type="chain" id="PRO_5029481124" description="Secreted protein" evidence="2">
    <location>
        <begin position="19"/>
        <end position="111"/>
    </location>
</feature>
<accession>A0A7J6FU46</accession>
<evidence type="ECO:0000256" key="1">
    <source>
        <dbReference type="SAM" id="MobiDB-lite"/>
    </source>
</evidence>
<feature type="signal peptide" evidence="2">
    <location>
        <begin position="1"/>
        <end position="18"/>
    </location>
</feature>